<feature type="compositionally biased region" description="Basic and acidic residues" evidence="1">
    <location>
        <begin position="1"/>
        <end position="26"/>
    </location>
</feature>
<feature type="compositionally biased region" description="Basic and acidic residues" evidence="1">
    <location>
        <begin position="96"/>
        <end position="132"/>
    </location>
</feature>
<keyword evidence="3" id="KW-1185">Reference proteome</keyword>
<feature type="compositionally biased region" description="Basic and acidic residues" evidence="1">
    <location>
        <begin position="34"/>
        <end position="43"/>
    </location>
</feature>
<evidence type="ECO:0000313" key="3">
    <source>
        <dbReference type="Proteomes" id="UP000641646"/>
    </source>
</evidence>
<dbReference type="Pfam" id="PF26394">
    <property type="entry name" value="Psb34"/>
    <property type="match status" value="1"/>
</dbReference>
<organism evidence="2 3">
    <name type="scientific">Aerosakkonema funiforme FACHB-1375</name>
    <dbReference type="NCBI Taxonomy" id="2949571"/>
    <lineage>
        <taxon>Bacteria</taxon>
        <taxon>Bacillati</taxon>
        <taxon>Cyanobacteriota</taxon>
        <taxon>Cyanophyceae</taxon>
        <taxon>Oscillatoriophycideae</taxon>
        <taxon>Aerosakkonematales</taxon>
        <taxon>Aerosakkonemataceae</taxon>
        <taxon>Aerosakkonema</taxon>
    </lineage>
</organism>
<comment type="caution">
    <text evidence="2">The sequence shown here is derived from an EMBL/GenBank/DDBJ whole genome shotgun (WGS) entry which is preliminary data.</text>
</comment>
<feature type="region of interest" description="Disordered" evidence="1">
    <location>
        <begin position="86"/>
        <end position="138"/>
    </location>
</feature>
<accession>A0A926VKS6</accession>
<dbReference type="RefSeq" id="WP_190474140.1">
    <property type="nucleotide sequence ID" value="NZ_JACJPW010000133.1"/>
</dbReference>
<sequence>MDKETKKNIESAADTSERVAGDRYDPHLVPAETAARREREGDTFKTVPTLEREEESRTNDRTEDDSIRTTDGYTVDKEGLLNNYAIEPEMYINEPGDLRERDEQLAAERSQEMSNLKEDEEGKLTMEQDSRPRGQGMV</sequence>
<name>A0A926VKS6_9CYAN</name>
<proteinExistence type="predicted"/>
<dbReference type="InterPro" id="IPR048028">
    <property type="entry name" value="Psb34-like"/>
</dbReference>
<evidence type="ECO:0000256" key="1">
    <source>
        <dbReference type="SAM" id="MobiDB-lite"/>
    </source>
</evidence>
<reference evidence="2" key="1">
    <citation type="journal article" date="2015" name="ISME J.">
        <title>Draft Genome Sequence of Streptomyces incarnatus NRRL8089, which Produces the Nucleoside Antibiotic Sinefungin.</title>
        <authorList>
            <person name="Oshima K."/>
            <person name="Hattori M."/>
            <person name="Shimizu H."/>
            <person name="Fukuda K."/>
            <person name="Nemoto M."/>
            <person name="Inagaki K."/>
            <person name="Tamura T."/>
        </authorList>
    </citation>
    <scope>NUCLEOTIDE SEQUENCE</scope>
    <source>
        <strain evidence="2">FACHB-1375</strain>
    </source>
</reference>
<gene>
    <name evidence="2" type="ORF">H6G03_32005</name>
</gene>
<dbReference type="Proteomes" id="UP000641646">
    <property type="component" value="Unassembled WGS sequence"/>
</dbReference>
<evidence type="ECO:0000313" key="2">
    <source>
        <dbReference type="EMBL" id="MBD2185641.1"/>
    </source>
</evidence>
<dbReference type="AlphaFoldDB" id="A0A926VKS6"/>
<protein>
    <submittedName>
        <fullName evidence="2">Uncharacterized protein</fullName>
    </submittedName>
</protein>
<reference evidence="2" key="2">
    <citation type="submission" date="2020-08" db="EMBL/GenBank/DDBJ databases">
        <authorList>
            <person name="Chen M."/>
            <person name="Teng W."/>
            <person name="Zhao L."/>
            <person name="Hu C."/>
            <person name="Zhou Y."/>
            <person name="Han B."/>
            <person name="Song L."/>
            <person name="Shu W."/>
        </authorList>
    </citation>
    <scope>NUCLEOTIDE SEQUENCE</scope>
    <source>
        <strain evidence="2">FACHB-1375</strain>
    </source>
</reference>
<feature type="region of interest" description="Disordered" evidence="1">
    <location>
        <begin position="1"/>
        <end position="74"/>
    </location>
</feature>
<feature type="compositionally biased region" description="Basic and acidic residues" evidence="1">
    <location>
        <begin position="50"/>
        <end position="74"/>
    </location>
</feature>
<dbReference type="EMBL" id="JACJPW010000133">
    <property type="protein sequence ID" value="MBD2185641.1"/>
    <property type="molecule type" value="Genomic_DNA"/>
</dbReference>